<reference evidence="2 3" key="1">
    <citation type="submission" date="2016-09" db="EMBL/GenBank/DDBJ databases">
        <title>Couchioplanes caeruleus draft genome sequence.</title>
        <authorList>
            <person name="Sheehan J."/>
            <person name="Caffrey P."/>
        </authorList>
    </citation>
    <scope>NUCLEOTIDE SEQUENCE [LARGE SCALE GENOMIC DNA]</scope>
    <source>
        <strain evidence="2 3">DSM 43634</strain>
    </source>
</reference>
<accession>A0A1K0FSN5</accession>
<sequence length="97" mass="10304">MDALASGESTGEPSSRLRPEIGTPQGSVGGDESRYPPRPDQEHQPWQVRAEAQAPACPPSPGAWMVRSRALTMPEVTMPDSRQSLDAFAADSDAVTA</sequence>
<comment type="caution">
    <text evidence="2">The sequence shown here is derived from an EMBL/GenBank/DDBJ whole genome shotgun (WGS) entry which is preliminary data.</text>
</comment>
<dbReference type="Proteomes" id="UP000182486">
    <property type="component" value="Unassembled WGS sequence"/>
</dbReference>
<evidence type="ECO:0000256" key="1">
    <source>
        <dbReference type="SAM" id="MobiDB-lite"/>
    </source>
</evidence>
<name>A0A1K0FSN5_9ACTN</name>
<organism evidence="2 3">
    <name type="scientific">Couchioplanes caeruleus subsp. caeruleus</name>
    <dbReference type="NCBI Taxonomy" id="56427"/>
    <lineage>
        <taxon>Bacteria</taxon>
        <taxon>Bacillati</taxon>
        <taxon>Actinomycetota</taxon>
        <taxon>Actinomycetes</taxon>
        <taxon>Micromonosporales</taxon>
        <taxon>Micromonosporaceae</taxon>
        <taxon>Couchioplanes</taxon>
    </lineage>
</organism>
<evidence type="ECO:0000313" key="3">
    <source>
        <dbReference type="Proteomes" id="UP000182486"/>
    </source>
</evidence>
<keyword evidence="3" id="KW-1185">Reference proteome</keyword>
<feature type="region of interest" description="Disordered" evidence="1">
    <location>
        <begin position="1"/>
        <end position="63"/>
    </location>
</feature>
<proteinExistence type="predicted"/>
<feature type="compositionally biased region" description="Basic and acidic residues" evidence="1">
    <location>
        <begin position="31"/>
        <end position="43"/>
    </location>
</feature>
<dbReference type="EMBL" id="MEIA01000011">
    <property type="protein sequence ID" value="OJF15813.1"/>
    <property type="molecule type" value="Genomic_DNA"/>
</dbReference>
<gene>
    <name evidence="2" type="ORF">BG844_02590</name>
</gene>
<protein>
    <submittedName>
        <fullName evidence="2">Uncharacterized protein</fullName>
    </submittedName>
</protein>
<dbReference type="AlphaFoldDB" id="A0A1K0FSN5"/>
<evidence type="ECO:0000313" key="2">
    <source>
        <dbReference type="EMBL" id="OJF15813.1"/>
    </source>
</evidence>